<organism evidence="2 3">
    <name type="scientific">Acidianus hospitalis (strain W1)</name>
    <dbReference type="NCBI Taxonomy" id="933801"/>
    <lineage>
        <taxon>Archaea</taxon>
        <taxon>Thermoproteota</taxon>
        <taxon>Thermoprotei</taxon>
        <taxon>Sulfolobales</taxon>
        <taxon>Sulfolobaceae</taxon>
        <taxon>Acidianus</taxon>
    </lineage>
</organism>
<dbReference type="STRING" id="933801.Ahos_1857"/>
<keyword evidence="3" id="KW-1185">Reference proteome</keyword>
<keyword evidence="1" id="KW-1133">Transmembrane helix</keyword>
<gene>
    <name evidence="2" type="ordered locus">Ahos_1857</name>
</gene>
<evidence type="ECO:0000256" key="1">
    <source>
        <dbReference type="SAM" id="Phobius"/>
    </source>
</evidence>
<dbReference type="RefSeq" id="WP_013776645.1">
    <property type="nucleotide sequence ID" value="NC_015518.1"/>
</dbReference>
<dbReference type="Proteomes" id="UP000008458">
    <property type="component" value="Chromosome"/>
</dbReference>
<protein>
    <submittedName>
        <fullName evidence="2">Uncharacterized protein</fullName>
    </submittedName>
</protein>
<reference key="2">
    <citation type="journal article" date="2011" name="Extremophiles">
        <title>Genomic analyses of Acidianus hospitalis W1 a host for studying crenarchaeal virus and plasmid life cycles.</title>
        <authorList>
            <person name="You X.Y."/>
            <person name="Liu C."/>
            <person name="Wang S.Y."/>
            <person name="Jiang C.Y."/>
            <person name="Shah S.A."/>
            <person name="Prangishvili D."/>
            <person name="Liu S.J."/>
            <person name="Garrett R.A."/>
        </authorList>
    </citation>
    <scope>NUCLEOTIDE SEQUENCE</scope>
    <source>
        <strain>W1</strain>
    </source>
</reference>
<name>F4B7B0_ACIHW</name>
<accession>F4B7B0</accession>
<reference evidence="2 3" key="1">
    <citation type="journal article" date="2011" name="Extremophiles">
        <title>Genomic analysis of Acidianus hospitalis W1 a host for studying crenarchaeal virus and plasmid life cycles.</title>
        <authorList>
            <person name="You X.Y."/>
            <person name="Liu C."/>
            <person name="Wang S.Y."/>
            <person name="Jiang C.Y."/>
            <person name="Shah S.A."/>
            <person name="Prangishvili D."/>
            <person name="She Q."/>
            <person name="Liu S.J."/>
            <person name="Garrett R.A."/>
        </authorList>
    </citation>
    <scope>NUCLEOTIDE SEQUENCE [LARGE SCALE GENOMIC DNA]</scope>
    <source>
        <strain evidence="2 3">W1</strain>
    </source>
</reference>
<dbReference type="InterPro" id="IPR013320">
    <property type="entry name" value="ConA-like_dom_sf"/>
</dbReference>
<dbReference type="Gene3D" id="2.60.120.200">
    <property type="match status" value="1"/>
</dbReference>
<dbReference type="SUPFAM" id="SSF49899">
    <property type="entry name" value="Concanavalin A-like lectins/glucanases"/>
    <property type="match status" value="1"/>
</dbReference>
<sequence length="753" mass="81605">MVEKKVSNKRSKGISLVIAFVVLAIIIFSVLIPFIIIRSTTPNYSNISAVSASALSSERELQVQEVESGDPSISAFQGSQGQVYLCFHYNHGSTPITIIGVYYFCQNTGKWISAYPKPFTVTGNERIYLFTPIGYTGLIEIVTNLGNIFYAPVSTIGAAFSIPLYKITQTTSTPSYVTTPCHKTIILPNGTEIITRCCVLPKLAQSNSCYKLPNGTVLVLPCGKVCRLPNGGILHLNNNLLKQEYINSAYFPFSSFLTGYQSDNDNIGPLPVGQRNPELNTQTIVQWFIASGNLAPICIYVCSNAPSTAQENTVYISKYAPTGGYIVWTGDAGLIVGAGKIGLVDSPHQPSGPQSPPYYVAFTVHLANGSWATIVDTTPIPTVGKENGQPASPLTLAVGVFNSKTGTLCLYINGTLVSKATVNCKKLCVNPLSYFDVASAYNGGGSPWLCELPGFPGDMYTGGNNLYSFNGALGPTIIYNTSLTPHQIKSLLVGCIPSPDNIVILWSQNSAEYVHICTSTWTVTPCYKYCSNPQGGPAGKCPYGEYDYEVFNLANLCQFNGFWGLAGAIPTSFAPFSDVVLWGGASPIVLNPSVLVHCNVNITVRYSACLIPTTPGGYIFSISFTDPLPGATVERNVQTVTYANEWATVYINGQKVFEGKFVNNQLYVLYSNDPCYQQKNIPEFGCYLKSPVNLTVIFTFNMYEGGANNQPGGPAGPQSSCNYPVVYFNIMWLQPGAQWLTYIPITQLEPYQA</sequence>
<dbReference type="GeneID" id="10601356"/>
<dbReference type="eggNOG" id="arCOG06002">
    <property type="taxonomic scope" value="Archaea"/>
</dbReference>
<proteinExistence type="predicted"/>
<keyword evidence="1" id="KW-0812">Transmembrane</keyword>
<dbReference type="AlphaFoldDB" id="F4B7B0"/>
<feature type="transmembrane region" description="Helical" evidence="1">
    <location>
        <begin position="14"/>
        <end position="36"/>
    </location>
</feature>
<evidence type="ECO:0000313" key="2">
    <source>
        <dbReference type="EMBL" id="AEE94730.1"/>
    </source>
</evidence>
<evidence type="ECO:0000313" key="3">
    <source>
        <dbReference type="Proteomes" id="UP000008458"/>
    </source>
</evidence>
<keyword evidence="1" id="KW-0472">Membrane</keyword>
<dbReference type="KEGG" id="aho:Ahos_1857"/>
<dbReference type="HOGENOM" id="CLU_369450_0_0_2"/>
<dbReference type="EMBL" id="CP002535">
    <property type="protein sequence ID" value="AEE94730.1"/>
    <property type="molecule type" value="Genomic_DNA"/>
</dbReference>
<dbReference type="OrthoDB" id="41860at2157"/>